<keyword evidence="5 7" id="KW-0472">Membrane</keyword>
<evidence type="ECO:0000256" key="8">
    <source>
        <dbReference type="SAM" id="MobiDB-lite"/>
    </source>
</evidence>
<gene>
    <name evidence="11" type="ORF">G6047_08505</name>
</gene>
<feature type="region of interest" description="Disordered" evidence="8">
    <location>
        <begin position="798"/>
        <end position="826"/>
    </location>
</feature>
<organism evidence="11 12">
    <name type="scientific">Flavobacterium silvaticum</name>
    <dbReference type="NCBI Taxonomy" id="1852020"/>
    <lineage>
        <taxon>Bacteria</taxon>
        <taxon>Pseudomonadati</taxon>
        <taxon>Bacteroidota</taxon>
        <taxon>Flavobacteriia</taxon>
        <taxon>Flavobacteriales</taxon>
        <taxon>Flavobacteriaceae</taxon>
        <taxon>Flavobacterium</taxon>
    </lineage>
</organism>
<comment type="subcellular location">
    <subcellularLocation>
        <location evidence="1 7">Cell outer membrane</location>
        <topology evidence="1 7">Multi-pass membrane protein</topology>
    </subcellularLocation>
</comment>
<name>A0A972G096_9FLAO</name>
<dbReference type="PANTHER" id="PTHR40980">
    <property type="entry name" value="PLUG DOMAIN-CONTAINING PROTEIN"/>
    <property type="match status" value="1"/>
</dbReference>
<evidence type="ECO:0000256" key="1">
    <source>
        <dbReference type="ARBA" id="ARBA00004571"/>
    </source>
</evidence>
<keyword evidence="6 7" id="KW-0998">Cell outer membrane</keyword>
<proteinExistence type="inferred from homology"/>
<evidence type="ECO:0000256" key="3">
    <source>
        <dbReference type="ARBA" id="ARBA00022452"/>
    </source>
</evidence>
<dbReference type="Pfam" id="PF14905">
    <property type="entry name" value="OMP_b-brl_3"/>
    <property type="match status" value="1"/>
</dbReference>
<keyword evidence="11" id="KW-0675">Receptor</keyword>
<dbReference type="SUPFAM" id="SSF56935">
    <property type="entry name" value="Porins"/>
    <property type="match status" value="1"/>
</dbReference>
<dbReference type="InterPro" id="IPR037066">
    <property type="entry name" value="Plug_dom_sf"/>
</dbReference>
<evidence type="ECO:0000256" key="5">
    <source>
        <dbReference type="ARBA" id="ARBA00023136"/>
    </source>
</evidence>
<protein>
    <submittedName>
        <fullName evidence="11">TonB-dependent receptor</fullName>
    </submittedName>
</protein>
<feature type="signal peptide" evidence="9">
    <location>
        <begin position="1"/>
        <end position="19"/>
    </location>
</feature>
<accession>A0A972G096</accession>
<dbReference type="GO" id="GO:0009279">
    <property type="term" value="C:cell outer membrane"/>
    <property type="evidence" value="ECO:0007669"/>
    <property type="project" value="UniProtKB-SubCell"/>
</dbReference>
<dbReference type="Gene3D" id="2.170.130.10">
    <property type="entry name" value="TonB-dependent receptor, plug domain"/>
    <property type="match status" value="1"/>
</dbReference>
<comment type="caution">
    <text evidence="11">The sequence shown here is derived from an EMBL/GenBank/DDBJ whole genome shotgun (WGS) entry which is preliminary data.</text>
</comment>
<feature type="domain" description="Outer membrane protein beta-barrel" evidence="10">
    <location>
        <begin position="383"/>
        <end position="790"/>
    </location>
</feature>
<evidence type="ECO:0000256" key="6">
    <source>
        <dbReference type="ARBA" id="ARBA00023237"/>
    </source>
</evidence>
<dbReference type="PANTHER" id="PTHR40980:SF4">
    <property type="entry name" value="TONB-DEPENDENT RECEPTOR-LIKE BETA-BARREL DOMAIN-CONTAINING PROTEIN"/>
    <property type="match status" value="1"/>
</dbReference>
<evidence type="ECO:0000313" key="11">
    <source>
        <dbReference type="EMBL" id="NMH28071.1"/>
    </source>
</evidence>
<evidence type="ECO:0000256" key="7">
    <source>
        <dbReference type="PROSITE-ProRule" id="PRU01360"/>
    </source>
</evidence>
<reference evidence="11" key="1">
    <citation type="submission" date="2020-02" db="EMBL/GenBank/DDBJ databases">
        <title>Flavobacterium sp. genome.</title>
        <authorList>
            <person name="Jung H.S."/>
            <person name="Baek J.H."/>
            <person name="Jeon C.O."/>
        </authorList>
    </citation>
    <scope>NUCLEOTIDE SEQUENCE</scope>
    <source>
        <strain evidence="11">SE-s28</strain>
    </source>
</reference>
<feature type="compositionally biased region" description="Basic and acidic residues" evidence="8">
    <location>
        <begin position="807"/>
        <end position="816"/>
    </location>
</feature>
<dbReference type="Gene3D" id="2.40.170.20">
    <property type="entry name" value="TonB-dependent receptor, beta-barrel domain"/>
    <property type="match status" value="1"/>
</dbReference>
<dbReference type="Proteomes" id="UP000712080">
    <property type="component" value="Unassembled WGS sequence"/>
</dbReference>
<evidence type="ECO:0000259" key="10">
    <source>
        <dbReference type="Pfam" id="PF14905"/>
    </source>
</evidence>
<dbReference type="Gene3D" id="2.60.40.1120">
    <property type="entry name" value="Carboxypeptidase-like, regulatory domain"/>
    <property type="match status" value="1"/>
</dbReference>
<dbReference type="EMBL" id="JAAMPU010000104">
    <property type="protein sequence ID" value="NMH28071.1"/>
    <property type="molecule type" value="Genomic_DNA"/>
</dbReference>
<sequence>MKKLLFFALILLSGIGASAQTEPVFKGSISGVVIDSTSNKPVDYASVSLYKADAATPINGVITDANGNFKIDGVVPGNYKIGISFIGYQTKNTKTFTIDAANLNYQIGKIILSAEVNTLNEVVVQGSAALVSNKIDKIVYNVEKDVTASGGSATDVLQKVPLVSVDIDGNVSVRGDANVRILINGKPTGATSSNVSDVLKSIPADQIKNVEVVTAPSAKYDAEGSGGIINIITKQKSVSGINGSVSGGVGTRQNNFNANINYNKGKFSLSANIGSHSGWPQTSDYNSSQQFNDGTTNTLQTANGTSKVNRFGMMGSVTAGYEIDSTNSISSTFRLNKMEFSSDGNSQNIFTDYNDASNNNTFTGKTRSVNKNEGFDWNLDYLHKFSKEGHELTFSTQWSHSKVNTDYTNQYSAFYTDQKAFNDGTNNEYTLQLDYSLPITEKFKVEAGGKSIFRRISSDFTNYVPDANGNFTYDPISSNLYDYSQDVLAGYAVGTLTLPKGYTVMAGARIENTSITGNPTNALQTDLQRFENTYSTFIPSFTLQKSLTDKSSLKLTYSKRITRPSLTYLNPFINKSNIQAQTQGNPNLDPEISQTVELGYSTFSQKRTLSVSAYYKYTSGLIEGIATPLDGESGTITNYQNIGNNKSFGMSLFGSVNPFKILTIRGNVNAYTYKPDPSGVFLEDATQNGTYVQYNAFVSGTLAFENGLSAEAFVIQNSSRRTIQGTNPAFNLMVFGVKKQFWDKKASLGINVASPFRKDLSFKSETTGTGFNTSSQFNYPIRSFGITFSYNFGKMSFSDPSKGKKGVKNDDLKEGESNPGGMVPSP</sequence>
<dbReference type="RefSeq" id="WP_169527181.1">
    <property type="nucleotide sequence ID" value="NZ_JAAMPU010000104.1"/>
</dbReference>
<keyword evidence="9" id="KW-0732">Signal</keyword>
<dbReference type="InterPro" id="IPR008969">
    <property type="entry name" value="CarboxyPept-like_regulatory"/>
</dbReference>
<dbReference type="SUPFAM" id="SSF49464">
    <property type="entry name" value="Carboxypeptidase regulatory domain-like"/>
    <property type="match status" value="1"/>
</dbReference>
<dbReference type="AlphaFoldDB" id="A0A972G096"/>
<comment type="similarity">
    <text evidence="7">Belongs to the TonB-dependent receptor family.</text>
</comment>
<dbReference type="Pfam" id="PF13620">
    <property type="entry name" value="CarboxypepD_reg"/>
    <property type="match status" value="1"/>
</dbReference>
<dbReference type="InterPro" id="IPR041700">
    <property type="entry name" value="OMP_b-brl_3"/>
</dbReference>
<keyword evidence="12" id="KW-1185">Reference proteome</keyword>
<evidence type="ECO:0000256" key="9">
    <source>
        <dbReference type="SAM" id="SignalP"/>
    </source>
</evidence>
<evidence type="ECO:0000256" key="4">
    <source>
        <dbReference type="ARBA" id="ARBA00022692"/>
    </source>
</evidence>
<keyword evidence="2 7" id="KW-0813">Transport</keyword>
<evidence type="ECO:0000256" key="2">
    <source>
        <dbReference type="ARBA" id="ARBA00022448"/>
    </source>
</evidence>
<keyword evidence="3 7" id="KW-1134">Transmembrane beta strand</keyword>
<dbReference type="InterPro" id="IPR036942">
    <property type="entry name" value="Beta-barrel_TonB_sf"/>
</dbReference>
<dbReference type="InterPro" id="IPR039426">
    <property type="entry name" value="TonB-dep_rcpt-like"/>
</dbReference>
<dbReference type="PROSITE" id="PS52016">
    <property type="entry name" value="TONB_DEPENDENT_REC_3"/>
    <property type="match status" value="1"/>
</dbReference>
<feature type="chain" id="PRO_5037218236" evidence="9">
    <location>
        <begin position="20"/>
        <end position="826"/>
    </location>
</feature>
<evidence type="ECO:0000313" key="12">
    <source>
        <dbReference type="Proteomes" id="UP000712080"/>
    </source>
</evidence>
<keyword evidence="4 7" id="KW-0812">Transmembrane</keyword>